<organism evidence="2 3">
    <name type="scientific">Trifolium medium</name>
    <dbReference type="NCBI Taxonomy" id="97028"/>
    <lineage>
        <taxon>Eukaryota</taxon>
        <taxon>Viridiplantae</taxon>
        <taxon>Streptophyta</taxon>
        <taxon>Embryophyta</taxon>
        <taxon>Tracheophyta</taxon>
        <taxon>Spermatophyta</taxon>
        <taxon>Magnoliopsida</taxon>
        <taxon>eudicotyledons</taxon>
        <taxon>Gunneridae</taxon>
        <taxon>Pentapetalae</taxon>
        <taxon>rosids</taxon>
        <taxon>fabids</taxon>
        <taxon>Fabales</taxon>
        <taxon>Fabaceae</taxon>
        <taxon>Papilionoideae</taxon>
        <taxon>50 kb inversion clade</taxon>
        <taxon>NPAAA clade</taxon>
        <taxon>Hologalegina</taxon>
        <taxon>IRL clade</taxon>
        <taxon>Trifolieae</taxon>
        <taxon>Trifolium</taxon>
    </lineage>
</organism>
<sequence length="136" mass="15445">MNVIYHGSENEGSLVVVEQKRKRGVEKPFAVTVANYYAKGPSEHPSLVLLHMFQQVSRTRTWKRIESPHCAAATQRRQRSGVNGKQVETETENDDEERNYLQWLSEIGGTILANQGVIKGNYNGNFFVNQLILKRG</sequence>
<reference evidence="2 3" key="1">
    <citation type="journal article" date="2018" name="Front. Plant Sci.">
        <title>Red Clover (Trifolium pratense) and Zigzag Clover (T. medium) - A Picture of Genomic Similarities and Differences.</title>
        <authorList>
            <person name="Dluhosova J."/>
            <person name="Istvanek J."/>
            <person name="Nedelnik J."/>
            <person name="Repkova J."/>
        </authorList>
    </citation>
    <scope>NUCLEOTIDE SEQUENCE [LARGE SCALE GENOMIC DNA]</scope>
    <source>
        <strain evidence="3">cv. 10/8</strain>
        <tissue evidence="2">Leaf</tissue>
    </source>
</reference>
<evidence type="ECO:0000313" key="2">
    <source>
        <dbReference type="EMBL" id="MCI09948.1"/>
    </source>
</evidence>
<dbReference type="AlphaFoldDB" id="A0A392PCX2"/>
<proteinExistence type="predicted"/>
<evidence type="ECO:0000256" key="1">
    <source>
        <dbReference type="SAM" id="MobiDB-lite"/>
    </source>
</evidence>
<comment type="caution">
    <text evidence="2">The sequence shown here is derived from an EMBL/GenBank/DDBJ whole genome shotgun (WGS) entry which is preliminary data.</text>
</comment>
<name>A0A392PCX2_9FABA</name>
<feature type="region of interest" description="Disordered" evidence="1">
    <location>
        <begin position="68"/>
        <end position="95"/>
    </location>
</feature>
<dbReference type="EMBL" id="LXQA010074449">
    <property type="protein sequence ID" value="MCI09948.1"/>
    <property type="molecule type" value="Genomic_DNA"/>
</dbReference>
<evidence type="ECO:0000313" key="3">
    <source>
        <dbReference type="Proteomes" id="UP000265520"/>
    </source>
</evidence>
<dbReference type="Proteomes" id="UP000265520">
    <property type="component" value="Unassembled WGS sequence"/>
</dbReference>
<accession>A0A392PCX2</accession>
<protein>
    <submittedName>
        <fullName evidence="2">Uncharacterized protein</fullName>
    </submittedName>
</protein>
<keyword evidence="3" id="KW-1185">Reference proteome</keyword>